<feature type="domain" description="ABC transmembrane type-1" evidence="13">
    <location>
        <begin position="86"/>
        <end position="275"/>
    </location>
</feature>
<dbReference type="InterPro" id="IPR035906">
    <property type="entry name" value="MetI-like_sf"/>
</dbReference>
<reference evidence="14 15" key="1">
    <citation type="submission" date="2016-11" db="EMBL/GenBank/DDBJ databases">
        <authorList>
            <person name="Jaros S."/>
            <person name="Januszkiewicz K."/>
            <person name="Wedrychowicz H."/>
        </authorList>
    </citation>
    <scope>NUCLEOTIDE SEQUENCE [LARGE SCALE GENOMIC DNA]</scope>
    <source>
        <strain evidence="14 15">DSM 22153</strain>
    </source>
</reference>
<dbReference type="SUPFAM" id="SSF161098">
    <property type="entry name" value="MetI-like"/>
    <property type="match status" value="1"/>
</dbReference>
<comment type="function">
    <text evidence="10 12">Part of the ABC transporter complex UgpBAEC involved in sn-glycerol-3-phosphate (G3P) import. Probably responsible for the translocation of the substrate across the membrane.</text>
</comment>
<evidence type="ECO:0000313" key="15">
    <source>
        <dbReference type="Proteomes" id="UP000186002"/>
    </source>
</evidence>
<dbReference type="STRING" id="735517.SAMN05444272_2363"/>
<name>A0A1M7HXP0_9HYPH</name>
<keyword evidence="7 11" id="KW-0812">Transmembrane</keyword>
<dbReference type="Gene3D" id="1.10.3720.10">
    <property type="entry name" value="MetI-like"/>
    <property type="match status" value="1"/>
</dbReference>
<feature type="transmembrane region" description="Helical" evidence="11">
    <location>
        <begin position="254"/>
        <end position="275"/>
    </location>
</feature>
<dbReference type="GO" id="GO:0005886">
    <property type="term" value="C:plasma membrane"/>
    <property type="evidence" value="ECO:0007669"/>
    <property type="project" value="UniProtKB-SubCell"/>
</dbReference>
<evidence type="ECO:0000256" key="6">
    <source>
        <dbReference type="ARBA" id="ARBA00022475"/>
    </source>
</evidence>
<evidence type="ECO:0000256" key="3">
    <source>
        <dbReference type="ARBA" id="ARBA00011557"/>
    </source>
</evidence>
<comment type="subcellular location">
    <subcellularLocation>
        <location evidence="12">Cell inner membrane</location>
        <topology evidence="12">Multi-pass membrane protein</topology>
    </subcellularLocation>
    <subcellularLocation>
        <location evidence="1 11">Cell membrane</location>
        <topology evidence="1 11">Multi-pass membrane protein</topology>
    </subcellularLocation>
</comment>
<gene>
    <name evidence="12" type="primary">ugpE</name>
    <name evidence="14" type="ORF">SAMN05444272_2363</name>
</gene>
<evidence type="ECO:0000313" key="14">
    <source>
        <dbReference type="EMBL" id="SHM33178.1"/>
    </source>
</evidence>
<feature type="transmembrane region" description="Helical" evidence="11">
    <location>
        <begin position="196"/>
        <end position="218"/>
    </location>
</feature>
<dbReference type="Proteomes" id="UP000186002">
    <property type="component" value="Unassembled WGS sequence"/>
</dbReference>
<evidence type="ECO:0000259" key="13">
    <source>
        <dbReference type="PROSITE" id="PS50928"/>
    </source>
</evidence>
<evidence type="ECO:0000256" key="11">
    <source>
        <dbReference type="RuleBase" id="RU363032"/>
    </source>
</evidence>
<comment type="similarity">
    <text evidence="2 11">Belongs to the binding-protein-dependent transport system permease family.</text>
</comment>
<sequence length="290" mass="33073">MTSASLASSSEALKRPPRRINWGLILTYAVVIIVTLTMLAPFVWMLSASLKLDRDVFAFPIEWIPSEPRWQNYIDIWTKIPLGIFVFNTTKLTVIVTVLQLLTSSFAAYAFAKLQFPYRNALFLAYIATIAMPWQVYMVPQFILMREFGLNNTHMALICLQAFTAFGVFLMRQFYMSIPDELCEAARIDGMSEYGIWWRIMLPLSMPALSTLTIFTFVNTWNDFLGPLIYLTKTDLKTIQIGIRMFITQYTQEYGLIMAASVVSLIPVLIVFLALQRFFVEGIASTGLKG</sequence>
<accession>A0A1M7HXP0</accession>
<evidence type="ECO:0000256" key="9">
    <source>
        <dbReference type="ARBA" id="ARBA00023136"/>
    </source>
</evidence>
<comment type="caution">
    <text evidence="12">Lacks conserved residue(s) required for the propagation of feature annotation.</text>
</comment>
<dbReference type="EMBL" id="FRBW01000002">
    <property type="protein sequence ID" value="SHM33178.1"/>
    <property type="molecule type" value="Genomic_DNA"/>
</dbReference>
<evidence type="ECO:0000256" key="1">
    <source>
        <dbReference type="ARBA" id="ARBA00004651"/>
    </source>
</evidence>
<evidence type="ECO:0000256" key="2">
    <source>
        <dbReference type="ARBA" id="ARBA00009306"/>
    </source>
</evidence>
<evidence type="ECO:0000256" key="10">
    <source>
        <dbReference type="ARBA" id="ARBA00037054"/>
    </source>
</evidence>
<keyword evidence="15" id="KW-1185">Reference proteome</keyword>
<dbReference type="PROSITE" id="PS50928">
    <property type="entry name" value="ABC_TM1"/>
    <property type="match status" value="1"/>
</dbReference>
<keyword evidence="5 11" id="KW-0813">Transport</keyword>
<protein>
    <recommendedName>
        <fullName evidence="4 12">sn-glycerol-3-phosphate transport system permease protein UgpE</fullName>
    </recommendedName>
</protein>
<dbReference type="CDD" id="cd06261">
    <property type="entry name" value="TM_PBP2"/>
    <property type="match status" value="1"/>
</dbReference>
<comment type="subunit">
    <text evidence="3 12">The complex is composed of two ATP-binding proteins (UgpC), two transmembrane proteins (UgpA and UgpE) and a solute-binding protein (UgpB).</text>
</comment>
<evidence type="ECO:0000256" key="12">
    <source>
        <dbReference type="RuleBase" id="RU363056"/>
    </source>
</evidence>
<keyword evidence="12" id="KW-0997">Cell inner membrane</keyword>
<dbReference type="Pfam" id="PF00528">
    <property type="entry name" value="BPD_transp_1"/>
    <property type="match status" value="1"/>
</dbReference>
<evidence type="ECO:0000256" key="7">
    <source>
        <dbReference type="ARBA" id="ARBA00022692"/>
    </source>
</evidence>
<keyword evidence="8 11" id="KW-1133">Transmembrane helix</keyword>
<keyword evidence="9 11" id="KW-0472">Membrane</keyword>
<proteinExistence type="inferred from homology"/>
<feature type="transmembrane region" description="Helical" evidence="11">
    <location>
        <begin position="123"/>
        <end position="143"/>
    </location>
</feature>
<feature type="transmembrane region" description="Helical" evidence="11">
    <location>
        <begin position="20"/>
        <end position="44"/>
    </location>
</feature>
<evidence type="ECO:0000256" key="5">
    <source>
        <dbReference type="ARBA" id="ARBA00022448"/>
    </source>
</evidence>
<dbReference type="InterPro" id="IPR000515">
    <property type="entry name" value="MetI-like"/>
</dbReference>
<feature type="transmembrane region" description="Helical" evidence="11">
    <location>
        <begin position="155"/>
        <end position="175"/>
    </location>
</feature>
<dbReference type="OrthoDB" id="9815445at2"/>
<dbReference type="PANTHER" id="PTHR43744">
    <property type="entry name" value="ABC TRANSPORTER PERMEASE PROTEIN MG189-RELATED-RELATED"/>
    <property type="match status" value="1"/>
</dbReference>
<keyword evidence="6 12" id="KW-1003">Cell membrane</keyword>
<evidence type="ECO:0000256" key="4">
    <source>
        <dbReference type="ARBA" id="ARBA00020515"/>
    </source>
</evidence>
<dbReference type="AlphaFoldDB" id="A0A1M7HXP0"/>
<dbReference type="PANTHER" id="PTHR43744:SF8">
    <property type="entry name" value="SN-GLYCEROL-3-PHOSPHATE TRANSPORT SYSTEM PERMEASE PROTEIN UGPE"/>
    <property type="match status" value="1"/>
</dbReference>
<organism evidence="14 15">
    <name type="scientific">Roseibium suaedae</name>
    <dbReference type="NCBI Taxonomy" id="735517"/>
    <lineage>
        <taxon>Bacteria</taxon>
        <taxon>Pseudomonadati</taxon>
        <taxon>Pseudomonadota</taxon>
        <taxon>Alphaproteobacteria</taxon>
        <taxon>Hyphomicrobiales</taxon>
        <taxon>Stappiaceae</taxon>
        <taxon>Roseibium</taxon>
    </lineage>
</organism>
<dbReference type="GO" id="GO:0055085">
    <property type="term" value="P:transmembrane transport"/>
    <property type="evidence" value="ECO:0007669"/>
    <property type="project" value="InterPro"/>
</dbReference>
<evidence type="ECO:0000256" key="8">
    <source>
        <dbReference type="ARBA" id="ARBA00022989"/>
    </source>
</evidence>